<dbReference type="EMBL" id="CP009517">
    <property type="protein sequence ID" value="AKB83265.1"/>
    <property type="molecule type" value="Genomic_DNA"/>
</dbReference>
<dbReference type="GO" id="GO:0055085">
    <property type="term" value="P:transmembrane transport"/>
    <property type="evidence" value="ECO:0007669"/>
    <property type="project" value="InterPro"/>
</dbReference>
<feature type="domain" description="ABC transmembrane type-1" evidence="8">
    <location>
        <begin position="101"/>
        <end position="302"/>
    </location>
</feature>
<feature type="transmembrane region" description="Helical" evidence="7">
    <location>
        <begin position="279"/>
        <end position="305"/>
    </location>
</feature>
<dbReference type="STRING" id="1434107.MSBR3_2687"/>
<dbReference type="SUPFAM" id="SSF161098">
    <property type="entry name" value="MetI-like"/>
    <property type="match status" value="1"/>
</dbReference>
<keyword evidence="6 7" id="KW-0472">Membrane</keyword>
<dbReference type="PROSITE" id="PS50928">
    <property type="entry name" value="ABC_TM1"/>
    <property type="match status" value="1"/>
</dbReference>
<dbReference type="PATRIC" id="fig|1434107.4.peg.3404"/>
<dbReference type="PANTHER" id="PTHR43163">
    <property type="entry name" value="DIPEPTIDE TRANSPORT SYSTEM PERMEASE PROTEIN DPPB-RELATED"/>
    <property type="match status" value="1"/>
</dbReference>
<evidence type="ECO:0000256" key="7">
    <source>
        <dbReference type="RuleBase" id="RU363032"/>
    </source>
</evidence>
<evidence type="ECO:0000256" key="5">
    <source>
        <dbReference type="ARBA" id="ARBA00022989"/>
    </source>
</evidence>
<keyword evidence="5 7" id="KW-1133">Transmembrane helix</keyword>
<evidence type="ECO:0000256" key="4">
    <source>
        <dbReference type="ARBA" id="ARBA00022692"/>
    </source>
</evidence>
<feature type="transmembrane region" description="Helical" evidence="7">
    <location>
        <begin position="137"/>
        <end position="161"/>
    </location>
</feature>
<accession>A0A0E3WY95</accession>
<gene>
    <name evidence="9" type="ORF">MSBR3_2687</name>
</gene>
<feature type="transmembrane region" description="Helical" evidence="7">
    <location>
        <begin position="229"/>
        <end position="259"/>
    </location>
</feature>
<dbReference type="Gene3D" id="1.10.3720.10">
    <property type="entry name" value="MetI-like"/>
    <property type="match status" value="1"/>
</dbReference>
<proteinExistence type="inferred from homology"/>
<dbReference type="OrthoDB" id="44105at2157"/>
<evidence type="ECO:0000256" key="2">
    <source>
        <dbReference type="ARBA" id="ARBA00022448"/>
    </source>
</evidence>
<comment type="subcellular location">
    <subcellularLocation>
        <location evidence="1 7">Cell membrane</location>
        <topology evidence="1 7">Multi-pass membrane protein</topology>
    </subcellularLocation>
</comment>
<protein>
    <submittedName>
        <fullName evidence="9">Dipeptide transport system permease protein DppB</fullName>
    </submittedName>
</protein>
<evidence type="ECO:0000313" key="10">
    <source>
        <dbReference type="Proteomes" id="UP000033066"/>
    </source>
</evidence>
<comment type="similarity">
    <text evidence="7">Belongs to the binding-protein-dependent transport system permease family.</text>
</comment>
<evidence type="ECO:0000256" key="1">
    <source>
        <dbReference type="ARBA" id="ARBA00004651"/>
    </source>
</evidence>
<dbReference type="Pfam" id="PF00528">
    <property type="entry name" value="BPD_transp_1"/>
    <property type="match status" value="1"/>
</dbReference>
<reference evidence="9" key="1">
    <citation type="submission" date="2014-07" db="EMBL/GenBank/DDBJ databases">
        <title>Methanogenic archaea and the global carbon cycle.</title>
        <authorList>
            <person name="Henriksen J.R."/>
            <person name="Luke J."/>
            <person name="Reinhart S."/>
            <person name="Benedict M.N."/>
            <person name="Youngblut N.D."/>
            <person name="Metcalf M.E."/>
            <person name="Whitaker R.J."/>
            <person name="Metcalf W.W."/>
        </authorList>
    </citation>
    <scope>NUCLEOTIDE SEQUENCE [LARGE SCALE GENOMIC DNA]</scope>
    <source>
        <strain evidence="9">3</strain>
    </source>
</reference>
<dbReference type="CDD" id="cd06261">
    <property type="entry name" value="TM_PBP2"/>
    <property type="match status" value="1"/>
</dbReference>
<dbReference type="GO" id="GO:0005886">
    <property type="term" value="C:plasma membrane"/>
    <property type="evidence" value="ECO:0007669"/>
    <property type="project" value="UniProtKB-SubCell"/>
</dbReference>
<keyword evidence="3" id="KW-1003">Cell membrane</keyword>
<dbReference type="PANTHER" id="PTHR43163:SF6">
    <property type="entry name" value="DIPEPTIDE TRANSPORT SYSTEM PERMEASE PROTEIN DPPB-RELATED"/>
    <property type="match status" value="1"/>
</dbReference>
<sequence length="317" mass="34944">MRVQAIIKKLCTTLVTALLVALLCFSVMFYSPGNPAEKLLRYKDPTGGLNPKTVEMYAEKLGTNGDFFEQFGDWLAGILKGDFGTSFKTGLPVLHEFTTRAGCTISLMLLSTLLALVVGLSLGILSTLYHNKILDKIIRFFVVFNMSVPSFWLALLLLWIFSIQLHLLPSFGFNGFSSLILPVAVLGLSYSSTIIRMTKSCLMDNLSSAYVVTARAKGLSESSIMIRHVLINIALPIITLCGTNMTSLLGGSVIIENIYGLPGLGNYLIMAIMVKDFPVILGFVFIFALFIMLINLLVDLTYTLIDPRVRMAMNEKQ</sequence>
<dbReference type="AlphaFoldDB" id="A0A0E3WY95"/>
<evidence type="ECO:0000256" key="3">
    <source>
        <dbReference type="ARBA" id="ARBA00022475"/>
    </source>
</evidence>
<name>A0A0E3WY95_METBA</name>
<keyword evidence="10" id="KW-1185">Reference proteome</keyword>
<keyword evidence="2 7" id="KW-0813">Transport</keyword>
<dbReference type="InterPro" id="IPR000515">
    <property type="entry name" value="MetI-like"/>
</dbReference>
<dbReference type="InterPro" id="IPR035906">
    <property type="entry name" value="MetI-like_sf"/>
</dbReference>
<feature type="transmembrane region" description="Helical" evidence="7">
    <location>
        <begin position="12"/>
        <end position="31"/>
    </location>
</feature>
<dbReference type="HOGENOM" id="CLU_036879_0_2_2"/>
<evidence type="ECO:0000313" key="9">
    <source>
        <dbReference type="EMBL" id="AKB83265.1"/>
    </source>
</evidence>
<dbReference type="RefSeq" id="WP_048108920.1">
    <property type="nucleotide sequence ID" value="NZ_CP009517.1"/>
</dbReference>
<organism evidence="9 10">
    <name type="scientific">Methanosarcina barkeri 3</name>
    <dbReference type="NCBI Taxonomy" id="1434107"/>
    <lineage>
        <taxon>Archaea</taxon>
        <taxon>Methanobacteriati</taxon>
        <taxon>Methanobacteriota</taxon>
        <taxon>Stenosarchaea group</taxon>
        <taxon>Methanomicrobia</taxon>
        <taxon>Methanosarcinales</taxon>
        <taxon>Methanosarcinaceae</taxon>
        <taxon>Methanosarcina</taxon>
    </lineage>
</organism>
<evidence type="ECO:0000259" key="8">
    <source>
        <dbReference type="PROSITE" id="PS50928"/>
    </source>
</evidence>
<dbReference type="Proteomes" id="UP000033066">
    <property type="component" value="Chromosome"/>
</dbReference>
<dbReference type="KEGG" id="mbak:MSBR3_2687"/>
<dbReference type="GeneID" id="24790309"/>
<evidence type="ECO:0000256" key="6">
    <source>
        <dbReference type="ARBA" id="ARBA00023136"/>
    </source>
</evidence>
<feature type="transmembrane region" description="Helical" evidence="7">
    <location>
        <begin position="105"/>
        <end position="125"/>
    </location>
</feature>
<feature type="transmembrane region" description="Helical" evidence="7">
    <location>
        <begin position="167"/>
        <end position="190"/>
    </location>
</feature>
<keyword evidence="4 7" id="KW-0812">Transmembrane</keyword>